<name>A0A9P5MUB7_9AGAM</name>
<feature type="signal peptide" evidence="1">
    <location>
        <begin position="1"/>
        <end position="23"/>
    </location>
</feature>
<dbReference type="AlphaFoldDB" id="A0A9P5MUB7"/>
<keyword evidence="3" id="KW-1185">Reference proteome</keyword>
<evidence type="ECO:0008006" key="4">
    <source>
        <dbReference type="Google" id="ProtNLM"/>
    </source>
</evidence>
<organism evidence="2 3">
    <name type="scientific">Russula ochroleuca</name>
    <dbReference type="NCBI Taxonomy" id="152965"/>
    <lineage>
        <taxon>Eukaryota</taxon>
        <taxon>Fungi</taxon>
        <taxon>Dikarya</taxon>
        <taxon>Basidiomycota</taxon>
        <taxon>Agaricomycotina</taxon>
        <taxon>Agaricomycetes</taxon>
        <taxon>Russulales</taxon>
        <taxon>Russulaceae</taxon>
        <taxon>Russula</taxon>
    </lineage>
</organism>
<sequence>MWAGFVSMLFRVCSLLHVSETRSAMVIIVHVLWVVSRQANMFLEPSSSGSPASRRRLQYLDGMLERNPVMSCRSGLCLNHFKHVLLYSVPFAYESPS</sequence>
<evidence type="ECO:0000313" key="3">
    <source>
        <dbReference type="Proteomes" id="UP000759537"/>
    </source>
</evidence>
<keyword evidence="1" id="KW-0732">Signal</keyword>
<evidence type="ECO:0000313" key="2">
    <source>
        <dbReference type="EMBL" id="KAF8478937.1"/>
    </source>
</evidence>
<accession>A0A9P5MUB7</accession>
<dbReference type="Proteomes" id="UP000759537">
    <property type="component" value="Unassembled WGS sequence"/>
</dbReference>
<reference evidence="2" key="2">
    <citation type="journal article" date="2020" name="Nat. Commun.">
        <title>Large-scale genome sequencing of mycorrhizal fungi provides insights into the early evolution of symbiotic traits.</title>
        <authorList>
            <person name="Miyauchi S."/>
            <person name="Kiss E."/>
            <person name="Kuo A."/>
            <person name="Drula E."/>
            <person name="Kohler A."/>
            <person name="Sanchez-Garcia M."/>
            <person name="Morin E."/>
            <person name="Andreopoulos B."/>
            <person name="Barry K.W."/>
            <person name="Bonito G."/>
            <person name="Buee M."/>
            <person name="Carver A."/>
            <person name="Chen C."/>
            <person name="Cichocki N."/>
            <person name="Clum A."/>
            <person name="Culley D."/>
            <person name="Crous P.W."/>
            <person name="Fauchery L."/>
            <person name="Girlanda M."/>
            <person name="Hayes R.D."/>
            <person name="Keri Z."/>
            <person name="LaButti K."/>
            <person name="Lipzen A."/>
            <person name="Lombard V."/>
            <person name="Magnuson J."/>
            <person name="Maillard F."/>
            <person name="Murat C."/>
            <person name="Nolan M."/>
            <person name="Ohm R.A."/>
            <person name="Pangilinan J."/>
            <person name="Pereira M.F."/>
            <person name="Perotto S."/>
            <person name="Peter M."/>
            <person name="Pfister S."/>
            <person name="Riley R."/>
            <person name="Sitrit Y."/>
            <person name="Stielow J.B."/>
            <person name="Szollosi G."/>
            <person name="Zifcakova L."/>
            <person name="Stursova M."/>
            <person name="Spatafora J.W."/>
            <person name="Tedersoo L."/>
            <person name="Vaario L.M."/>
            <person name="Yamada A."/>
            <person name="Yan M."/>
            <person name="Wang P."/>
            <person name="Xu J."/>
            <person name="Bruns T."/>
            <person name="Baldrian P."/>
            <person name="Vilgalys R."/>
            <person name="Dunand C."/>
            <person name="Henrissat B."/>
            <person name="Grigoriev I.V."/>
            <person name="Hibbett D."/>
            <person name="Nagy L.G."/>
            <person name="Martin F.M."/>
        </authorList>
    </citation>
    <scope>NUCLEOTIDE SEQUENCE</scope>
    <source>
        <strain evidence="2">Prilba</strain>
    </source>
</reference>
<dbReference type="EMBL" id="WHVB01000010">
    <property type="protein sequence ID" value="KAF8478937.1"/>
    <property type="molecule type" value="Genomic_DNA"/>
</dbReference>
<comment type="caution">
    <text evidence="2">The sequence shown here is derived from an EMBL/GenBank/DDBJ whole genome shotgun (WGS) entry which is preliminary data.</text>
</comment>
<evidence type="ECO:0000256" key="1">
    <source>
        <dbReference type="SAM" id="SignalP"/>
    </source>
</evidence>
<reference evidence="2" key="1">
    <citation type="submission" date="2019-10" db="EMBL/GenBank/DDBJ databases">
        <authorList>
            <consortium name="DOE Joint Genome Institute"/>
            <person name="Kuo A."/>
            <person name="Miyauchi S."/>
            <person name="Kiss E."/>
            <person name="Drula E."/>
            <person name="Kohler A."/>
            <person name="Sanchez-Garcia M."/>
            <person name="Andreopoulos B."/>
            <person name="Barry K.W."/>
            <person name="Bonito G."/>
            <person name="Buee M."/>
            <person name="Carver A."/>
            <person name="Chen C."/>
            <person name="Cichocki N."/>
            <person name="Clum A."/>
            <person name="Culley D."/>
            <person name="Crous P.W."/>
            <person name="Fauchery L."/>
            <person name="Girlanda M."/>
            <person name="Hayes R."/>
            <person name="Keri Z."/>
            <person name="LaButti K."/>
            <person name="Lipzen A."/>
            <person name="Lombard V."/>
            <person name="Magnuson J."/>
            <person name="Maillard F."/>
            <person name="Morin E."/>
            <person name="Murat C."/>
            <person name="Nolan M."/>
            <person name="Ohm R."/>
            <person name="Pangilinan J."/>
            <person name="Pereira M."/>
            <person name="Perotto S."/>
            <person name="Peter M."/>
            <person name="Riley R."/>
            <person name="Sitrit Y."/>
            <person name="Stielow B."/>
            <person name="Szollosi G."/>
            <person name="Zifcakova L."/>
            <person name="Stursova M."/>
            <person name="Spatafora J.W."/>
            <person name="Tedersoo L."/>
            <person name="Vaario L.-M."/>
            <person name="Yamada A."/>
            <person name="Yan M."/>
            <person name="Wang P."/>
            <person name="Xu J."/>
            <person name="Bruns T."/>
            <person name="Baldrian P."/>
            <person name="Vilgalys R."/>
            <person name="Henrissat B."/>
            <person name="Grigoriev I.V."/>
            <person name="Hibbett D."/>
            <person name="Nagy L.G."/>
            <person name="Martin F.M."/>
        </authorList>
    </citation>
    <scope>NUCLEOTIDE SEQUENCE</scope>
    <source>
        <strain evidence="2">Prilba</strain>
    </source>
</reference>
<protein>
    <recommendedName>
        <fullName evidence="4">Secreted protein</fullName>
    </recommendedName>
</protein>
<proteinExistence type="predicted"/>
<gene>
    <name evidence="2" type="ORF">DFH94DRAFT_33407</name>
</gene>
<feature type="chain" id="PRO_5040409080" description="Secreted protein" evidence="1">
    <location>
        <begin position="24"/>
        <end position="97"/>
    </location>
</feature>